<comment type="caution">
    <text evidence="2">The sequence shown here is derived from an EMBL/GenBank/DDBJ whole genome shotgun (WGS) entry which is preliminary data.</text>
</comment>
<evidence type="ECO:0000313" key="3">
    <source>
        <dbReference type="Proteomes" id="UP000570514"/>
    </source>
</evidence>
<organism evidence="2 3">
    <name type="scientific">Rhizomicrobium palustre</name>
    <dbReference type="NCBI Taxonomy" id="189966"/>
    <lineage>
        <taxon>Bacteria</taxon>
        <taxon>Pseudomonadati</taxon>
        <taxon>Pseudomonadota</taxon>
        <taxon>Alphaproteobacteria</taxon>
        <taxon>Micropepsales</taxon>
        <taxon>Micropepsaceae</taxon>
        <taxon>Rhizomicrobium</taxon>
    </lineage>
</organism>
<evidence type="ECO:0000313" key="2">
    <source>
        <dbReference type="EMBL" id="NIK87784.1"/>
    </source>
</evidence>
<dbReference type="AlphaFoldDB" id="A0A846MW91"/>
<dbReference type="PROSITE" id="PS51257">
    <property type="entry name" value="PROKAR_LIPOPROTEIN"/>
    <property type="match status" value="1"/>
</dbReference>
<dbReference type="EMBL" id="JAASRM010000001">
    <property type="protein sequence ID" value="NIK87784.1"/>
    <property type="molecule type" value="Genomic_DNA"/>
</dbReference>
<protein>
    <submittedName>
        <fullName evidence="2">Uncharacterized protein</fullName>
    </submittedName>
</protein>
<keyword evidence="1" id="KW-0472">Membrane</keyword>
<name>A0A846MW91_9PROT</name>
<reference evidence="2 3" key="1">
    <citation type="submission" date="2020-03" db="EMBL/GenBank/DDBJ databases">
        <title>Genomic Encyclopedia of Type Strains, Phase IV (KMG-IV): sequencing the most valuable type-strain genomes for metagenomic binning, comparative biology and taxonomic classification.</title>
        <authorList>
            <person name="Goeker M."/>
        </authorList>
    </citation>
    <scope>NUCLEOTIDE SEQUENCE [LARGE SCALE GENOMIC DNA]</scope>
    <source>
        <strain evidence="2 3">DSM 19867</strain>
    </source>
</reference>
<dbReference type="RefSeq" id="WP_167081681.1">
    <property type="nucleotide sequence ID" value="NZ_BAAADC010000001.1"/>
</dbReference>
<feature type="transmembrane region" description="Helical" evidence="1">
    <location>
        <begin position="12"/>
        <end position="32"/>
    </location>
</feature>
<proteinExistence type="predicted"/>
<evidence type="ECO:0000256" key="1">
    <source>
        <dbReference type="SAM" id="Phobius"/>
    </source>
</evidence>
<gene>
    <name evidence="2" type="ORF">FHS83_001102</name>
</gene>
<keyword evidence="3" id="KW-1185">Reference proteome</keyword>
<dbReference type="Proteomes" id="UP000570514">
    <property type="component" value="Unassembled WGS sequence"/>
</dbReference>
<feature type="transmembrane region" description="Helical" evidence="1">
    <location>
        <begin position="38"/>
        <end position="58"/>
    </location>
</feature>
<accession>A0A846MW91</accession>
<keyword evidence="1" id="KW-1133">Transmembrane helix</keyword>
<keyword evidence="1" id="KW-0812">Transmembrane</keyword>
<sequence>MRRARTFILSDVPVPSFSQLTGIVVTAIVVLGCHADTMVSVILGLMAGGAATFFVSLAKEKAKARKP</sequence>